<keyword evidence="4" id="KW-1185">Reference proteome</keyword>
<feature type="domain" description="UspA" evidence="2">
    <location>
        <begin position="199"/>
        <end position="279"/>
    </location>
</feature>
<dbReference type="InterPro" id="IPR006016">
    <property type="entry name" value="UspA"/>
</dbReference>
<dbReference type="Proteomes" id="UP000667650">
    <property type="component" value="Unassembled WGS sequence"/>
</dbReference>
<name>A0A964TCP7_9FLAO</name>
<dbReference type="RefSeq" id="WP_166523837.1">
    <property type="nucleotide sequence ID" value="NZ_JAAABI010000003.1"/>
</dbReference>
<dbReference type="PANTHER" id="PTHR46268">
    <property type="entry name" value="STRESS RESPONSE PROTEIN NHAX"/>
    <property type="match status" value="1"/>
</dbReference>
<dbReference type="SUPFAM" id="SSF52402">
    <property type="entry name" value="Adenine nucleotide alpha hydrolases-like"/>
    <property type="match status" value="2"/>
</dbReference>
<dbReference type="PRINTS" id="PR01438">
    <property type="entry name" value="UNVRSLSTRESS"/>
</dbReference>
<evidence type="ECO:0000313" key="4">
    <source>
        <dbReference type="Proteomes" id="UP000667650"/>
    </source>
</evidence>
<evidence type="ECO:0000259" key="2">
    <source>
        <dbReference type="Pfam" id="PF00582"/>
    </source>
</evidence>
<dbReference type="CDD" id="cd00293">
    <property type="entry name" value="USP-like"/>
    <property type="match status" value="2"/>
</dbReference>
<dbReference type="Gene3D" id="3.40.50.620">
    <property type="entry name" value="HUPs"/>
    <property type="match status" value="2"/>
</dbReference>
<gene>
    <name evidence="3" type="ORF">GTQ34_10845</name>
</gene>
<accession>A0A964TCP7</accession>
<evidence type="ECO:0000256" key="1">
    <source>
        <dbReference type="ARBA" id="ARBA00008791"/>
    </source>
</evidence>
<dbReference type="InterPro" id="IPR006015">
    <property type="entry name" value="Universal_stress_UspA"/>
</dbReference>
<dbReference type="AlphaFoldDB" id="A0A964TCP7"/>
<comment type="similarity">
    <text evidence="1">Belongs to the universal stress protein A family.</text>
</comment>
<organism evidence="3 4">
    <name type="scientific">Flagellimonas ochracea</name>
    <dbReference type="NCBI Taxonomy" id="2696472"/>
    <lineage>
        <taxon>Bacteria</taxon>
        <taxon>Pseudomonadati</taxon>
        <taxon>Bacteroidota</taxon>
        <taxon>Flavobacteriia</taxon>
        <taxon>Flavobacteriales</taxon>
        <taxon>Flavobacteriaceae</taxon>
        <taxon>Flagellimonas</taxon>
    </lineage>
</organism>
<feature type="domain" description="UspA" evidence="2">
    <location>
        <begin position="1"/>
        <end position="139"/>
    </location>
</feature>
<evidence type="ECO:0000313" key="3">
    <source>
        <dbReference type="EMBL" id="NAY92417.1"/>
    </source>
</evidence>
<comment type="caution">
    <text evidence="3">The sequence shown here is derived from an EMBL/GenBank/DDBJ whole genome shotgun (WGS) entry which is preliminary data.</text>
</comment>
<dbReference type="Pfam" id="PF00582">
    <property type="entry name" value="Usp"/>
    <property type="match status" value="2"/>
</dbReference>
<dbReference type="EMBL" id="JAAABI010000003">
    <property type="protein sequence ID" value="NAY92417.1"/>
    <property type="molecule type" value="Genomic_DNA"/>
</dbReference>
<dbReference type="PANTHER" id="PTHR46268:SF6">
    <property type="entry name" value="UNIVERSAL STRESS PROTEIN UP12"/>
    <property type="match status" value="1"/>
</dbReference>
<proteinExistence type="inferred from homology"/>
<dbReference type="InterPro" id="IPR014729">
    <property type="entry name" value="Rossmann-like_a/b/a_fold"/>
</dbReference>
<sequence>MKRILLPTDFSKNSWNAILTAVKLYAWMECKFYLLNAYEPSTQNITGFKSSTRAGDVYKSLPEASEKELGKVKQYLDENHFNPKHSFETISLSGDLLDAIHQCISSYDLDTLVMGTKGSTGAKQIFMGSWTVKVLKNIKNCTIIAVPSSFDFQRLNSVVFPTEYTHFMPRYVLMPLLELTQDWKPEIKIFHVAQEFMLSQEQKSNMKILQKRFRDHPTTVNQVVIKTTVAEAIRNFAEEQRADLIVLTNYSHDFFEKLTQEPVVKKVTFRTKVPLMVLPDFG</sequence>
<protein>
    <submittedName>
        <fullName evidence="3">Universal stress protein</fullName>
    </submittedName>
</protein>
<reference evidence="3" key="1">
    <citation type="submission" date="2020-01" db="EMBL/GenBank/DDBJ databases">
        <title>Muricauda ochracea sp. nov., isolated from a tidal flat of Garorim bay in Korea.</title>
        <authorList>
            <person name="Kim D."/>
            <person name="Yoo Y."/>
            <person name="Kim J.-J."/>
        </authorList>
    </citation>
    <scope>NUCLEOTIDE SEQUENCE</scope>
    <source>
        <strain evidence="3">JGD-17</strain>
    </source>
</reference>